<organism evidence="2 3">
    <name type="scientific">Edaphochlamys debaryana</name>
    <dbReference type="NCBI Taxonomy" id="47281"/>
    <lineage>
        <taxon>Eukaryota</taxon>
        <taxon>Viridiplantae</taxon>
        <taxon>Chlorophyta</taxon>
        <taxon>core chlorophytes</taxon>
        <taxon>Chlorophyceae</taxon>
        <taxon>CS clade</taxon>
        <taxon>Chlamydomonadales</taxon>
        <taxon>Chlamydomonadales incertae sedis</taxon>
        <taxon>Edaphochlamys</taxon>
    </lineage>
</organism>
<evidence type="ECO:0000256" key="1">
    <source>
        <dbReference type="SAM" id="MobiDB-lite"/>
    </source>
</evidence>
<evidence type="ECO:0000313" key="2">
    <source>
        <dbReference type="EMBL" id="KAG2493348.1"/>
    </source>
</evidence>
<reference evidence="2" key="1">
    <citation type="journal article" date="2020" name="bioRxiv">
        <title>Comparative genomics of Chlamydomonas.</title>
        <authorList>
            <person name="Craig R.J."/>
            <person name="Hasan A.R."/>
            <person name="Ness R.W."/>
            <person name="Keightley P.D."/>
        </authorList>
    </citation>
    <scope>NUCLEOTIDE SEQUENCE</scope>
    <source>
        <strain evidence="2">CCAP 11/70</strain>
    </source>
</reference>
<dbReference type="Proteomes" id="UP000612055">
    <property type="component" value="Unassembled WGS sequence"/>
</dbReference>
<feature type="compositionally biased region" description="Pro residues" evidence="1">
    <location>
        <begin position="29"/>
        <end position="41"/>
    </location>
</feature>
<protein>
    <submittedName>
        <fullName evidence="2">Uncharacterized protein</fullName>
    </submittedName>
</protein>
<evidence type="ECO:0000313" key="3">
    <source>
        <dbReference type="Proteomes" id="UP000612055"/>
    </source>
</evidence>
<accession>A0A836BZF2</accession>
<comment type="caution">
    <text evidence="2">The sequence shown here is derived from an EMBL/GenBank/DDBJ whole genome shotgun (WGS) entry which is preliminary data.</text>
</comment>
<feature type="compositionally biased region" description="Acidic residues" evidence="1">
    <location>
        <begin position="72"/>
        <end position="86"/>
    </location>
</feature>
<dbReference type="AlphaFoldDB" id="A0A836BZF2"/>
<dbReference type="EMBL" id="JAEHOE010000038">
    <property type="protein sequence ID" value="KAG2493348.1"/>
    <property type="molecule type" value="Genomic_DNA"/>
</dbReference>
<name>A0A836BZF2_9CHLO</name>
<sequence length="315" mass="31965">MLAPSRGLARAPALASTLRGRLLPCAARPCPPPALPQPHAPPLSRHSGGPQQLPRPFAAAPCSGGPGSGADAGEDEASEASDSDDYLETWEEGADDEGYEADGVQGALKLWEVMLEDLLERVAEQAARELAPALLEQARAREVVVAMTRSGEAAAAAKAALEVAGAEAATTTMSLARALKPEGEEGLLSWPGVAWDAGAGAGAAPTDAQLAAAVARIKRAVKAKTPLAGAALAATVRNLGRSAEAINTCQQAVKGARKAQRETRAVVARMDESVAALEALLWAAIDEVAAKVRAALGTGVAAAAGEAEAEEAAEE</sequence>
<keyword evidence="3" id="KW-1185">Reference proteome</keyword>
<proteinExistence type="predicted"/>
<gene>
    <name evidence="2" type="ORF">HYH03_008481</name>
</gene>
<feature type="region of interest" description="Disordered" evidence="1">
    <location>
        <begin position="25"/>
        <end position="86"/>
    </location>
</feature>